<dbReference type="AlphaFoldDB" id="A0A502C6C4"/>
<dbReference type="EMBL" id="RCZO01000006">
    <property type="protein sequence ID" value="TPG08250.1"/>
    <property type="molecule type" value="Genomic_DNA"/>
</dbReference>
<dbReference type="GO" id="GO:0005737">
    <property type="term" value="C:cytoplasm"/>
    <property type="evidence" value="ECO:0007669"/>
    <property type="project" value="TreeGrafter"/>
</dbReference>
<feature type="transmembrane region" description="Helical" evidence="1">
    <location>
        <begin position="408"/>
        <end position="435"/>
    </location>
</feature>
<feature type="transmembrane region" description="Helical" evidence="1">
    <location>
        <begin position="455"/>
        <end position="472"/>
    </location>
</feature>
<dbReference type="PANTHER" id="PTHR11533">
    <property type="entry name" value="PROTEASE M1 ZINC METALLOPROTEASE"/>
    <property type="match status" value="1"/>
</dbReference>
<dbReference type="GO" id="GO:0043171">
    <property type="term" value="P:peptide catabolic process"/>
    <property type="evidence" value="ECO:0007669"/>
    <property type="project" value="TreeGrafter"/>
</dbReference>
<feature type="transmembrane region" description="Helical" evidence="1">
    <location>
        <begin position="54"/>
        <end position="80"/>
    </location>
</feature>
<dbReference type="Pfam" id="PF01433">
    <property type="entry name" value="Peptidase_M1"/>
    <property type="match status" value="1"/>
</dbReference>
<keyword evidence="1" id="KW-0472">Membrane</keyword>
<organism evidence="3 4">
    <name type="scientific">Rhodanobacter glycinis</name>
    <dbReference type="NCBI Taxonomy" id="582702"/>
    <lineage>
        <taxon>Bacteria</taxon>
        <taxon>Pseudomonadati</taxon>
        <taxon>Pseudomonadota</taxon>
        <taxon>Gammaproteobacteria</taxon>
        <taxon>Lysobacterales</taxon>
        <taxon>Rhodanobacteraceae</taxon>
        <taxon>Rhodanobacter</taxon>
    </lineage>
</organism>
<evidence type="ECO:0000256" key="1">
    <source>
        <dbReference type="SAM" id="Phobius"/>
    </source>
</evidence>
<feature type="domain" description="Peptidase M1 membrane alanine aminopeptidase" evidence="2">
    <location>
        <begin position="876"/>
        <end position="1055"/>
    </location>
</feature>
<dbReference type="Gene3D" id="1.10.390.10">
    <property type="entry name" value="Neutral Protease Domain 2"/>
    <property type="match status" value="1"/>
</dbReference>
<evidence type="ECO:0000313" key="3">
    <source>
        <dbReference type="EMBL" id="TPG08250.1"/>
    </source>
</evidence>
<feature type="transmembrane region" description="Helical" evidence="1">
    <location>
        <begin position="572"/>
        <end position="590"/>
    </location>
</feature>
<dbReference type="InterPro" id="IPR027268">
    <property type="entry name" value="Peptidase_M4/M1_CTD_sf"/>
</dbReference>
<dbReference type="GO" id="GO:0042277">
    <property type="term" value="F:peptide binding"/>
    <property type="evidence" value="ECO:0007669"/>
    <property type="project" value="TreeGrafter"/>
</dbReference>
<dbReference type="GO" id="GO:0016020">
    <property type="term" value="C:membrane"/>
    <property type="evidence" value="ECO:0007669"/>
    <property type="project" value="TreeGrafter"/>
</dbReference>
<accession>A0A502C6C4</accession>
<feature type="transmembrane region" description="Helical" evidence="1">
    <location>
        <begin position="319"/>
        <end position="340"/>
    </location>
</feature>
<dbReference type="GO" id="GO:0005615">
    <property type="term" value="C:extracellular space"/>
    <property type="evidence" value="ECO:0007669"/>
    <property type="project" value="TreeGrafter"/>
</dbReference>
<name>A0A502C6C4_9GAMM</name>
<dbReference type="Proteomes" id="UP000319486">
    <property type="component" value="Unassembled WGS sequence"/>
</dbReference>
<feature type="transmembrane region" description="Helical" evidence="1">
    <location>
        <begin position="176"/>
        <end position="196"/>
    </location>
</feature>
<dbReference type="GO" id="GO:0008270">
    <property type="term" value="F:zinc ion binding"/>
    <property type="evidence" value="ECO:0007669"/>
    <property type="project" value="InterPro"/>
</dbReference>
<dbReference type="InterPro" id="IPR050344">
    <property type="entry name" value="Peptidase_M1_aminopeptidases"/>
</dbReference>
<proteinExistence type="predicted"/>
<dbReference type="GO" id="GO:0070006">
    <property type="term" value="F:metalloaminopeptidase activity"/>
    <property type="evidence" value="ECO:0007669"/>
    <property type="project" value="TreeGrafter"/>
</dbReference>
<dbReference type="RefSeq" id="WP_140652737.1">
    <property type="nucleotide sequence ID" value="NZ_RCZO01000006.1"/>
</dbReference>
<evidence type="ECO:0000313" key="4">
    <source>
        <dbReference type="Proteomes" id="UP000319486"/>
    </source>
</evidence>
<feature type="transmembrane region" description="Helical" evidence="1">
    <location>
        <begin position="146"/>
        <end position="169"/>
    </location>
</feature>
<feature type="transmembrane region" description="Helical" evidence="1">
    <location>
        <begin position="244"/>
        <end position="261"/>
    </location>
</feature>
<protein>
    <recommendedName>
        <fullName evidence="2">Peptidase M1 membrane alanine aminopeptidase domain-containing protein</fullName>
    </recommendedName>
</protein>
<dbReference type="InterPro" id="IPR014782">
    <property type="entry name" value="Peptidase_M1_dom"/>
</dbReference>
<dbReference type="SUPFAM" id="SSF55486">
    <property type="entry name" value="Metalloproteases ('zincins'), catalytic domain"/>
    <property type="match status" value="1"/>
</dbReference>
<feature type="transmembrane region" description="Helical" evidence="1">
    <location>
        <begin position="531"/>
        <end position="552"/>
    </location>
</feature>
<evidence type="ECO:0000259" key="2">
    <source>
        <dbReference type="Pfam" id="PF01433"/>
    </source>
</evidence>
<keyword evidence="1" id="KW-0812">Transmembrane</keyword>
<gene>
    <name evidence="3" type="ORF">EAH88_11460</name>
</gene>
<keyword evidence="4" id="KW-1185">Reference proteome</keyword>
<reference evidence="3 4" key="1">
    <citation type="journal article" date="2019" name="Environ. Microbiol.">
        <title>Species interactions and distinct microbial communities in high Arctic permafrost affected cryosols are associated with the CH4 and CO2 gas fluxes.</title>
        <authorList>
            <person name="Altshuler I."/>
            <person name="Hamel J."/>
            <person name="Turney S."/>
            <person name="Magnuson E."/>
            <person name="Levesque R."/>
            <person name="Greer C."/>
            <person name="Whyte L.G."/>
        </authorList>
    </citation>
    <scope>NUCLEOTIDE SEQUENCE [LARGE SCALE GENOMIC DNA]</scope>
    <source>
        <strain evidence="3 4">S13Y</strain>
    </source>
</reference>
<comment type="caution">
    <text evidence="3">The sequence shown here is derived from an EMBL/GenBank/DDBJ whole genome shotgun (WGS) entry which is preliminary data.</text>
</comment>
<keyword evidence="1" id="KW-1133">Transmembrane helix</keyword>
<sequence length="1209" mass="135481">MTFEFLRFELRGQLRSPLLWLLAALFGALALGAGSTDAVQMAGGVGNVLRNAPTVTATLLVFFTLPGMLVITAFIASALLRDFEQGTAELIFSSPVRRRDYLAGRLGAALLASLGVYLVVALGLFAAPFMPWVEAQLFGPVSLAPYLWSFAVMVLPNLLFTGALLALLAALTRSVLWVYIGVLGLLVMYGVSAMLLRDVENAGIATLIEPLGIRALSRALRYWSSAERNTELPAVAGYLLANRALWLTGALMLLVATFALFRTERSGTSRRRWGRNTSVVATNGTRRSHPASATVIRVTPTFTAATPWRQFVQQVRFDTLGVFNSVTFLLMLVAGLASFVPAALMRESMYGTGIHPLTSQMLSALENSYSFLLVVVVLFHAGELVWKERGAKINEVTDAMPLPNAVPLLAKFIALVAVIASFQAVGALASMLIQLDKGYTRLEPTLYVERLALDSVLYVLMGGLALVFQVFANNKFVGYALLLLVMIGQGMLGSLDLTSNLYNFGSWANAPYSDMNGYGHFLPGQLWFQAYWGWFLAALMSLACAFWVRGVAIGRRRRWSLATQRLRGRSGALLAVGVIGFAAVGGFLFWNTNIRNTFLSPEQQLDLQARYERDYKRYENLPQPKIVAASIDVDLHPETQSMRVDGRYRVRNNGTQPIRDVHIDMGDQDVALTRMDFGGAELVTHDKPLGYRIYRLQQPLQPGAEREIAFTLDYHPNGITADQAQTALVANGSFFNNRMLPRFGYRERMQLTDRNERRKRGLGEPSRMHKLEDQAARAGSYLTDDADWLDFSTTICTAPDQIALAPGVLQKTFIRDGRRCFSYATERPMENFYAYLSARWLVKKGEYISVSGRMVPIEVYYDPKHPWNVDRMIQAARTSLAYYETNFSPYPFQQLRILEFPDYARFAQSFAGTIPYSESLGFITDLRDRDAIDYVSYVTAHEVAHQWWGHQVIGANVQGATVLSESLAQYSALMVMEHTYGRDKMRRFLRYELDEYLAGRGREALDEMPLYRVENQPYIHYNKASLVFYRLREELGEDVLNRALRKFVAAKAYQRPPYTTSLELLDFIRAEAKPEQQALITDLFEKICFYDDRVVDATATKRSDGRYDVILRLHAAKRYADGKGNETAGTLGDWMDIGVFARGPSGKESDEKVLYLQRHHITKENQSINVVVDQAPYEAGIDPYNKLIDRVPSDNRMRVSLQGSGSGDY</sequence>
<feature type="transmembrane region" description="Helical" evidence="1">
    <location>
        <begin position="479"/>
        <end position="497"/>
    </location>
</feature>
<dbReference type="PANTHER" id="PTHR11533:SF174">
    <property type="entry name" value="PUROMYCIN-SENSITIVE AMINOPEPTIDASE-RELATED"/>
    <property type="match status" value="1"/>
</dbReference>
<feature type="transmembrane region" description="Helical" evidence="1">
    <location>
        <begin position="101"/>
        <end position="126"/>
    </location>
</feature>